<keyword evidence="1" id="KW-1133">Transmembrane helix</keyword>
<organism evidence="2">
    <name type="scientific">hydrothermal vent metagenome</name>
    <dbReference type="NCBI Taxonomy" id="652676"/>
    <lineage>
        <taxon>unclassified sequences</taxon>
        <taxon>metagenomes</taxon>
        <taxon>ecological metagenomes</taxon>
    </lineage>
</organism>
<feature type="transmembrane region" description="Helical" evidence="1">
    <location>
        <begin position="148"/>
        <end position="171"/>
    </location>
</feature>
<keyword evidence="1" id="KW-0472">Membrane</keyword>
<dbReference type="EMBL" id="UOFN01000039">
    <property type="protein sequence ID" value="VAW74691.1"/>
    <property type="molecule type" value="Genomic_DNA"/>
</dbReference>
<dbReference type="Pfam" id="PF05987">
    <property type="entry name" value="DUF898"/>
    <property type="match status" value="1"/>
</dbReference>
<evidence type="ECO:0000313" key="2">
    <source>
        <dbReference type="EMBL" id="VAW74691.1"/>
    </source>
</evidence>
<keyword evidence="1" id="KW-0812">Transmembrane</keyword>
<feature type="transmembrane region" description="Helical" evidence="1">
    <location>
        <begin position="32"/>
        <end position="52"/>
    </location>
</feature>
<feature type="transmembrane region" description="Helical" evidence="1">
    <location>
        <begin position="82"/>
        <end position="98"/>
    </location>
</feature>
<feature type="transmembrane region" description="Helical" evidence="1">
    <location>
        <begin position="231"/>
        <end position="257"/>
    </location>
</feature>
<dbReference type="AlphaFoldDB" id="A0A3B0Y508"/>
<proteinExistence type="predicted"/>
<dbReference type="InterPro" id="IPR010295">
    <property type="entry name" value="DUF898"/>
</dbReference>
<feature type="transmembrane region" description="Helical" evidence="1">
    <location>
        <begin position="327"/>
        <end position="347"/>
    </location>
</feature>
<name>A0A3B0Y508_9ZZZZ</name>
<accession>A0A3B0Y508</accession>
<feature type="transmembrane region" description="Helical" evidence="1">
    <location>
        <begin position="277"/>
        <end position="297"/>
    </location>
</feature>
<sequence length="395" mass="44021">MQGGIMGTATTEAVASSDPISFEFTGKASEYFSIWIVNILLTILTLGIYSAWAKVRTNQYFYGNTHLDGNTFRYLADPKKILKGRIIAVIIFAAYYFSGLISPFISLVALGVIMLLMPAFLVMSMSFQLRNSAYKNIRFNFEKNFKGAYKIFVIPLLVIGGYIGVITLLQPDQLAAQQEIPETLLATVVGFILVIFLMFPWWEYMFNRFKVDHADFGTSDFSFTAKKRAFYFLYLKALLGIILVGILFSVVFGGLIGAMTVMGAGKEGAAEAAVSPMLTIALSLMMIIPYLWFFAYIQTKKVNLVFSHIKLEGHQVTSKLTVGYMMYLYATNTLAMAVSLGLLMPWARIRTARYRVSMTAIEPAGDFNGFIAAQSKQQSALGEEMGEMFDMDLGM</sequence>
<reference evidence="2" key="1">
    <citation type="submission" date="2018-06" db="EMBL/GenBank/DDBJ databases">
        <authorList>
            <person name="Zhirakovskaya E."/>
        </authorList>
    </citation>
    <scope>NUCLEOTIDE SEQUENCE</scope>
</reference>
<feature type="transmembrane region" description="Helical" evidence="1">
    <location>
        <begin position="183"/>
        <end position="202"/>
    </location>
</feature>
<protein>
    <submittedName>
        <fullName evidence="2">Uncharacterized protein</fullName>
    </submittedName>
</protein>
<feature type="transmembrane region" description="Helical" evidence="1">
    <location>
        <begin position="104"/>
        <end position="127"/>
    </location>
</feature>
<evidence type="ECO:0000256" key="1">
    <source>
        <dbReference type="SAM" id="Phobius"/>
    </source>
</evidence>
<gene>
    <name evidence="2" type="ORF">MNBD_GAMMA15-830</name>
</gene>